<dbReference type="PANTHER" id="PTHR46111:SF1">
    <property type="entry name" value="RIBOSOMAL RNA SMALL SUBUNIT METHYLTRANSFERASE I"/>
    <property type="match status" value="1"/>
</dbReference>
<sequence>MSTLYLVATPIGNLSDLSPRAREVLSTVDFIAAEDTRVTQKLLNACELPKKPMISYYEHNRRARGEAVLEKLLAGETCALVTDAGTPAVSDPGEDLVALCAEHDVPVIPIPGCCAAVCALAASGLPTGRWCFEGFLSVNKKARREHLDTLQGEKRTMIFYEAPHKLCATLRDLRDAFGGDRRLSLSRELTKLHEQTLRMTLDEAVAYFDANAPRGEFVLILEGAPDEPETEQDEAERLASAAEAVRRRVEQGQTQKDAVKAVSAETGVKKNALYRYVLDHEE</sequence>
<dbReference type="InterPro" id="IPR014777">
    <property type="entry name" value="4pyrrole_Mease_sub1"/>
</dbReference>
<dbReference type="GO" id="GO:0005737">
    <property type="term" value="C:cytoplasm"/>
    <property type="evidence" value="ECO:0007669"/>
    <property type="project" value="UniProtKB-SubCell"/>
</dbReference>
<evidence type="ECO:0000256" key="4">
    <source>
        <dbReference type="ARBA" id="ARBA00022679"/>
    </source>
</evidence>
<dbReference type="InterPro" id="IPR014776">
    <property type="entry name" value="4pyrrole_Mease_sub2"/>
</dbReference>
<keyword evidence="5 6" id="KW-0949">S-adenosyl-L-methionine</keyword>
<evidence type="ECO:0000256" key="7">
    <source>
        <dbReference type="SAM" id="MobiDB-lite"/>
    </source>
</evidence>
<dbReference type="Pfam" id="PF00590">
    <property type="entry name" value="TP_methylase"/>
    <property type="match status" value="1"/>
</dbReference>
<dbReference type="GO" id="GO:0070677">
    <property type="term" value="F:rRNA (cytosine-2'-O-)-methyltransferase activity"/>
    <property type="evidence" value="ECO:0007669"/>
    <property type="project" value="UniProtKB-UniRule"/>
</dbReference>
<dbReference type="EMBL" id="JAJEPX010000041">
    <property type="protein sequence ID" value="MCC2177602.1"/>
    <property type="molecule type" value="Genomic_DNA"/>
</dbReference>
<proteinExistence type="inferred from homology"/>
<protein>
    <recommendedName>
        <fullName evidence="6">Ribosomal RNA small subunit methyltransferase I</fullName>
        <ecNumber evidence="6">2.1.1.198</ecNumber>
    </recommendedName>
    <alternativeName>
        <fullName evidence="6">16S rRNA 2'-O-ribose C1402 methyltransferase</fullName>
    </alternativeName>
    <alternativeName>
        <fullName evidence="6">rRNA (cytidine-2'-O-)-methyltransferase RsmI</fullName>
    </alternativeName>
</protein>
<dbReference type="SUPFAM" id="SSF53790">
    <property type="entry name" value="Tetrapyrrole methylase"/>
    <property type="match status" value="1"/>
</dbReference>
<dbReference type="FunFam" id="3.40.1010.10:FF:000007">
    <property type="entry name" value="Ribosomal RNA small subunit methyltransferase I"/>
    <property type="match status" value="1"/>
</dbReference>
<feature type="domain" description="Tetrapyrrole methylase" evidence="8">
    <location>
        <begin position="3"/>
        <end position="204"/>
    </location>
</feature>
<dbReference type="InterPro" id="IPR000878">
    <property type="entry name" value="4pyrrol_Mease"/>
</dbReference>
<dbReference type="AlphaFoldDB" id="A0AAW4W3P8"/>
<name>A0AAW4W3P8_9FIRM</name>
<dbReference type="InterPro" id="IPR008189">
    <property type="entry name" value="rRNA_ssu_MeTfrase_I"/>
</dbReference>
<keyword evidence="2 6" id="KW-0698">rRNA processing</keyword>
<evidence type="ECO:0000313" key="9">
    <source>
        <dbReference type="EMBL" id="MCC2177602.1"/>
    </source>
</evidence>
<dbReference type="HAMAP" id="MF_01877">
    <property type="entry name" value="16SrRNA_methyltr_I"/>
    <property type="match status" value="1"/>
</dbReference>
<dbReference type="InterPro" id="IPR035996">
    <property type="entry name" value="4pyrrol_Methylase_sf"/>
</dbReference>
<evidence type="ECO:0000256" key="1">
    <source>
        <dbReference type="ARBA" id="ARBA00022490"/>
    </source>
</evidence>
<keyword evidence="3 6" id="KW-0489">Methyltransferase</keyword>
<dbReference type="GeneID" id="98660667"/>
<dbReference type="PIRSF" id="PIRSF005917">
    <property type="entry name" value="MTase_YraL"/>
    <property type="match status" value="1"/>
</dbReference>
<comment type="subcellular location">
    <subcellularLocation>
        <location evidence="6">Cytoplasm</location>
    </subcellularLocation>
</comment>
<comment type="function">
    <text evidence="6">Catalyzes the 2'-O-methylation of the ribose of cytidine 1402 (C1402) in 16S rRNA.</text>
</comment>
<dbReference type="FunFam" id="3.30.950.10:FF:000002">
    <property type="entry name" value="Ribosomal RNA small subunit methyltransferase I"/>
    <property type="match status" value="1"/>
</dbReference>
<evidence type="ECO:0000313" key="10">
    <source>
        <dbReference type="Proteomes" id="UP001298753"/>
    </source>
</evidence>
<feature type="region of interest" description="Disordered" evidence="7">
    <location>
        <begin position="240"/>
        <end position="261"/>
    </location>
</feature>
<comment type="catalytic activity">
    <reaction evidence="6">
        <text>cytidine(1402) in 16S rRNA + S-adenosyl-L-methionine = 2'-O-methylcytidine(1402) in 16S rRNA + S-adenosyl-L-homocysteine + H(+)</text>
        <dbReference type="Rhea" id="RHEA:42924"/>
        <dbReference type="Rhea" id="RHEA-COMP:10285"/>
        <dbReference type="Rhea" id="RHEA-COMP:10286"/>
        <dbReference type="ChEBI" id="CHEBI:15378"/>
        <dbReference type="ChEBI" id="CHEBI:57856"/>
        <dbReference type="ChEBI" id="CHEBI:59789"/>
        <dbReference type="ChEBI" id="CHEBI:74495"/>
        <dbReference type="ChEBI" id="CHEBI:82748"/>
        <dbReference type="EC" id="2.1.1.198"/>
    </reaction>
</comment>
<keyword evidence="1 6" id="KW-0963">Cytoplasm</keyword>
<accession>A0AAW4W3P8</accession>
<evidence type="ECO:0000259" key="8">
    <source>
        <dbReference type="Pfam" id="PF00590"/>
    </source>
</evidence>
<dbReference type="CDD" id="cd11648">
    <property type="entry name" value="RsmI"/>
    <property type="match status" value="1"/>
</dbReference>
<evidence type="ECO:0000256" key="3">
    <source>
        <dbReference type="ARBA" id="ARBA00022603"/>
    </source>
</evidence>
<comment type="similarity">
    <text evidence="6">Belongs to the methyltransferase superfamily. RsmI family.</text>
</comment>
<dbReference type="Proteomes" id="UP001298753">
    <property type="component" value="Unassembled WGS sequence"/>
</dbReference>
<dbReference type="NCBIfam" id="TIGR00096">
    <property type="entry name" value="16S rRNA (cytidine(1402)-2'-O)-methyltransferase"/>
    <property type="match status" value="1"/>
</dbReference>
<dbReference type="RefSeq" id="WP_227601076.1">
    <property type="nucleotide sequence ID" value="NZ_DBEZNG010000177.1"/>
</dbReference>
<gene>
    <name evidence="6 9" type="primary">rsmI</name>
    <name evidence="9" type="ORF">LKD22_10775</name>
</gene>
<organism evidence="9 10">
    <name type="scientific">Agathobaculum butyriciproducens</name>
    <dbReference type="NCBI Taxonomy" id="1628085"/>
    <lineage>
        <taxon>Bacteria</taxon>
        <taxon>Bacillati</taxon>
        <taxon>Bacillota</taxon>
        <taxon>Clostridia</taxon>
        <taxon>Eubacteriales</taxon>
        <taxon>Butyricicoccaceae</taxon>
        <taxon>Agathobaculum</taxon>
    </lineage>
</organism>
<evidence type="ECO:0000256" key="5">
    <source>
        <dbReference type="ARBA" id="ARBA00022691"/>
    </source>
</evidence>
<dbReference type="EC" id="2.1.1.198" evidence="6"/>
<dbReference type="PANTHER" id="PTHR46111">
    <property type="entry name" value="RIBOSOMAL RNA SMALL SUBUNIT METHYLTRANSFERASE I"/>
    <property type="match status" value="1"/>
</dbReference>
<evidence type="ECO:0000256" key="6">
    <source>
        <dbReference type="HAMAP-Rule" id="MF_01877"/>
    </source>
</evidence>
<evidence type="ECO:0000256" key="2">
    <source>
        <dbReference type="ARBA" id="ARBA00022552"/>
    </source>
</evidence>
<dbReference type="Gene3D" id="3.30.950.10">
    <property type="entry name" value="Methyltransferase, Cobalt-precorrin-4 Transmethylase, Domain 2"/>
    <property type="match status" value="1"/>
</dbReference>
<keyword evidence="4 6" id="KW-0808">Transferase</keyword>
<dbReference type="Gene3D" id="3.40.1010.10">
    <property type="entry name" value="Cobalt-precorrin-4 Transmethylase, Domain 1"/>
    <property type="match status" value="1"/>
</dbReference>
<reference evidence="9 10" key="1">
    <citation type="submission" date="2021-10" db="EMBL/GenBank/DDBJ databases">
        <title>Anaerobic single-cell dispensing facilitates the cultivation of human gut bacteria.</title>
        <authorList>
            <person name="Afrizal A."/>
        </authorList>
    </citation>
    <scope>NUCLEOTIDE SEQUENCE [LARGE SCALE GENOMIC DNA]</scope>
    <source>
        <strain evidence="9 10">CLA-AA-H270</strain>
    </source>
</reference>
<comment type="caution">
    <text evidence="9">The sequence shown here is derived from an EMBL/GenBank/DDBJ whole genome shotgun (WGS) entry which is preliminary data.</text>
</comment>
<keyword evidence="10" id="KW-1185">Reference proteome</keyword>